<dbReference type="SUPFAM" id="SSF50249">
    <property type="entry name" value="Nucleic acid-binding proteins"/>
    <property type="match status" value="3"/>
</dbReference>
<dbReference type="InterPro" id="IPR012340">
    <property type="entry name" value="NA-bd_OB-fold"/>
</dbReference>
<keyword evidence="5" id="KW-0238">DNA-binding</keyword>
<evidence type="ECO:0000256" key="4">
    <source>
        <dbReference type="ARBA" id="ARBA00022833"/>
    </source>
</evidence>
<dbReference type="KEGG" id="rsz:108836063"/>
<protein>
    <submittedName>
        <fullName evidence="9">Uncharacterized protein LOC108836063</fullName>
    </submittedName>
</protein>
<dbReference type="Proteomes" id="UP000504610">
    <property type="component" value="Chromosome 6"/>
</dbReference>
<accession>A0A9W3BUR7</accession>
<dbReference type="AlphaFoldDB" id="A0A9W3BUR7"/>
<dbReference type="PANTHER" id="PTHR47165">
    <property type="entry name" value="OS03G0429900 PROTEIN"/>
    <property type="match status" value="1"/>
</dbReference>
<dbReference type="InterPro" id="IPR003871">
    <property type="entry name" value="RFA1B/D_OB_1st"/>
</dbReference>
<organism evidence="8 9">
    <name type="scientific">Raphanus sativus</name>
    <name type="common">Radish</name>
    <name type="synonym">Raphanus raphanistrum var. sativus</name>
    <dbReference type="NCBI Taxonomy" id="3726"/>
    <lineage>
        <taxon>Eukaryota</taxon>
        <taxon>Viridiplantae</taxon>
        <taxon>Streptophyta</taxon>
        <taxon>Embryophyta</taxon>
        <taxon>Tracheophyta</taxon>
        <taxon>Spermatophyta</taxon>
        <taxon>Magnoliopsida</taxon>
        <taxon>eudicotyledons</taxon>
        <taxon>Gunneridae</taxon>
        <taxon>Pentapetalae</taxon>
        <taxon>rosids</taxon>
        <taxon>malvids</taxon>
        <taxon>Brassicales</taxon>
        <taxon>Brassicaceae</taxon>
        <taxon>Brassiceae</taxon>
        <taxon>Raphanus</taxon>
    </lineage>
</organism>
<evidence type="ECO:0000259" key="7">
    <source>
        <dbReference type="Pfam" id="PF08646"/>
    </source>
</evidence>
<evidence type="ECO:0000313" key="8">
    <source>
        <dbReference type="Proteomes" id="UP000504610"/>
    </source>
</evidence>
<evidence type="ECO:0000313" key="9">
    <source>
        <dbReference type="RefSeq" id="XP_056843040.1"/>
    </source>
</evidence>
<keyword evidence="2" id="KW-0479">Metal-binding</keyword>
<evidence type="ECO:0000256" key="1">
    <source>
        <dbReference type="ARBA" id="ARBA00005690"/>
    </source>
</evidence>
<comment type="similarity">
    <text evidence="1">Belongs to the replication factor A protein 1 family.</text>
</comment>
<dbReference type="GeneID" id="108836063"/>
<dbReference type="PANTHER" id="PTHR47165:SF4">
    <property type="entry name" value="OS03G0429900 PROTEIN"/>
    <property type="match status" value="1"/>
</dbReference>
<evidence type="ECO:0000259" key="6">
    <source>
        <dbReference type="Pfam" id="PF02721"/>
    </source>
</evidence>
<dbReference type="OrthoDB" id="1111519at2759"/>
<evidence type="ECO:0000256" key="3">
    <source>
        <dbReference type="ARBA" id="ARBA00022771"/>
    </source>
</evidence>
<reference evidence="9" key="2">
    <citation type="submission" date="2025-08" db="UniProtKB">
        <authorList>
            <consortium name="RefSeq"/>
        </authorList>
    </citation>
    <scope>IDENTIFICATION</scope>
    <source>
        <tissue evidence="9">Leaf</tissue>
    </source>
</reference>
<dbReference type="Pfam" id="PF08646">
    <property type="entry name" value="Rep_fac-A_C"/>
    <property type="match status" value="1"/>
</dbReference>
<keyword evidence="4" id="KW-0862">Zinc</keyword>
<dbReference type="RefSeq" id="XP_056843040.1">
    <property type="nucleotide sequence ID" value="XM_056987060.1"/>
</dbReference>
<sequence length="379" mass="43257">MSNLSEVKPYKSGWRVAVKVIHTWVSFSHQYGASLEMVLADKNGIKIHAICKQSLMERFERQCGVESGNIIQSARKEVSNLVFTLRDSNDHRLQCCISGRLADLLNQEGKPKSGDICLIRFAKIVKCNDQWRIVNAFHYTLVFINPDIKEAESLKQKLHGDATTFEKNQNICAKLQIQEKRQRWSQNPFITIQEMKHFEKGGNCRVICSVYAIDTLNGWWFCACVVCQNKVVKSPVCFAESDVQMWWCEFCHSNVTHVYPRYKLDCLVQDQTGESKITLLDSVATYIVKKSAKKLVNVLFDEIEVQDMLPPEIVDIVGKSYGFGISIDGNNSSVLVTFNAMKVWSLTDAIWKRTKFLHQNSIASRKKQCKVLKIVDESG</sequence>
<keyword evidence="8" id="KW-1185">Reference proteome</keyword>
<keyword evidence="3" id="KW-0863">Zinc-finger</keyword>
<name>A0A9W3BUR7_RAPSA</name>
<dbReference type="Pfam" id="PF02721">
    <property type="entry name" value="DUF223"/>
    <property type="match status" value="1"/>
</dbReference>
<dbReference type="InterPro" id="IPR013955">
    <property type="entry name" value="Rep_factor-A_C"/>
</dbReference>
<dbReference type="Gene3D" id="2.40.50.140">
    <property type="entry name" value="Nucleic acid-binding proteins"/>
    <property type="match status" value="2"/>
</dbReference>
<dbReference type="InterPro" id="IPR047192">
    <property type="entry name" value="Euk_RPA1_DBD_C"/>
</dbReference>
<evidence type="ECO:0000256" key="5">
    <source>
        <dbReference type="ARBA" id="ARBA00023125"/>
    </source>
</evidence>
<evidence type="ECO:0000256" key="2">
    <source>
        <dbReference type="ARBA" id="ARBA00022723"/>
    </source>
</evidence>
<proteinExistence type="inferred from homology"/>
<dbReference type="GO" id="GO:0003677">
    <property type="term" value="F:DNA binding"/>
    <property type="evidence" value="ECO:0007669"/>
    <property type="project" value="UniProtKB-KW"/>
</dbReference>
<dbReference type="CDD" id="cd04476">
    <property type="entry name" value="RPA1_DBD_C"/>
    <property type="match status" value="1"/>
</dbReference>
<feature type="domain" description="Replication factor A C-terminal" evidence="7">
    <location>
        <begin position="206"/>
        <end position="298"/>
    </location>
</feature>
<reference evidence="8" key="1">
    <citation type="journal article" date="2019" name="Database">
        <title>The radish genome database (RadishGD): an integrated information resource for radish genomics.</title>
        <authorList>
            <person name="Yu H.J."/>
            <person name="Baek S."/>
            <person name="Lee Y.J."/>
            <person name="Cho A."/>
            <person name="Mun J.H."/>
        </authorList>
    </citation>
    <scope>NUCLEOTIDE SEQUENCE [LARGE SCALE GENOMIC DNA]</scope>
    <source>
        <strain evidence="8">cv. WK10039</strain>
    </source>
</reference>
<dbReference type="GO" id="GO:0008270">
    <property type="term" value="F:zinc ion binding"/>
    <property type="evidence" value="ECO:0007669"/>
    <property type="project" value="UniProtKB-KW"/>
</dbReference>
<feature type="domain" description="Replication protein A 70 kDa DNA-binding subunit B/D first OB fold" evidence="6">
    <location>
        <begin position="3"/>
        <end position="72"/>
    </location>
</feature>
<gene>
    <name evidence="9" type="primary">LOC108836063</name>
</gene>